<keyword evidence="3" id="KW-1185">Reference proteome</keyword>
<evidence type="ECO:0000313" key="2">
    <source>
        <dbReference type="EMBL" id="RAV12934.1"/>
    </source>
</evidence>
<accession>A0A329LZ04</accession>
<dbReference type="SUPFAM" id="SSF53335">
    <property type="entry name" value="S-adenosyl-L-methionine-dependent methyltransferases"/>
    <property type="match status" value="1"/>
</dbReference>
<dbReference type="GO" id="GO:0008757">
    <property type="term" value="F:S-adenosylmethionine-dependent methyltransferase activity"/>
    <property type="evidence" value="ECO:0007669"/>
    <property type="project" value="InterPro"/>
</dbReference>
<dbReference type="RefSeq" id="WP_113035424.1">
    <property type="nucleotide sequence ID" value="NZ_QMFB01000031.1"/>
</dbReference>
<dbReference type="InterPro" id="IPR029063">
    <property type="entry name" value="SAM-dependent_MTases_sf"/>
</dbReference>
<dbReference type="AlphaFoldDB" id="A0A329LZ04"/>
<organism evidence="2 3">
    <name type="scientific">Paenibacillus contaminans</name>
    <dbReference type="NCBI Taxonomy" id="450362"/>
    <lineage>
        <taxon>Bacteria</taxon>
        <taxon>Bacillati</taxon>
        <taxon>Bacillota</taxon>
        <taxon>Bacilli</taxon>
        <taxon>Bacillales</taxon>
        <taxon>Paenibacillaceae</taxon>
        <taxon>Paenibacillus</taxon>
    </lineage>
</organism>
<dbReference type="Pfam" id="PF08241">
    <property type="entry name" value="Methyltransf_11"/>
    <property type="match status" value="1"/>
</dbReference>
<dbReference type="CDD" id="cd02440">
    <property type="entry name" value="AdoMet_MTases"/>
    <property type="match status" value="1"/>
</dbReference>
<keyword evidence="2" id="KW-0489">Methyltransferase</keyword>
<evidence type="ECO:0000313" key="3">
    <source>
        <dbReference type="Proteomes" id="UP000250369"/>
    </source>
</evidence>
<dbReference type="PANTHER" id="PTHR45036:SF1">
    <property type="entry name" value="METHYLTRANSFERASE LIKE 7A"/>
    <property type="match status" value="1"/>
</dbReference>
<comment type="caution">
    <text evidence="2">The sequence shown here is derived from an EMBL/GenBank/DDBJ whole genome shotgun (WGS) entry which is preliminary data.</text>
</comment>
<dbReference type="Proteomes" id="UP000250369">
    <property type="component" value="Unassembled WGS sequence"/>
</dbReference>
<gene>
    <name evidence="2" type="ORF">DQG23_33665</name>
</gene>
<dbReference type="EMBL" id="QMFB01000031">
    <property type="protein sequence ID" value="RAV12934.1"/>
    <property type="molecule type" value="Genomic_DNA"/>
</dbReference>
<protein>
    <submittedName>
        <fullName evidence="2">SAM-dependent methyltransferase</fullName>
    </submittedName>
</protein>
<dbReference type="OrthoDB" id="9772751at2"/>
<reference evidence="2 3" key="1">
    <citation type="journal article" date="2009" name="Int. J. Syst. Evol. Microbiol.">
        <title>Paenibacillus contaminans sp. nov., isolated from a contaminated laboratory plate.</title>
        <authorList>
            <person name="Chou J.H."/>
            <person name="Lee J.H."/>
            <person name="Lin M.C."/>
            <person name="Chang P.S."/>
            <person name="Arun A.B."/>
            <person name="Young C.C."/>
            <person name="Chen W.M."/>
        </authorList>
    </citation>
    <scope>NUCLEOTIDE SEQUENCE [LARGE SCALE GENOMIC DNA]</scope>
    <source>
        <strain evidence="2 3">CKOBP-6</strain>
    </source>
</reference>
<keyword evidence="2" id="KW-0808">Transferase</keyword>
<dbReference type="Gene3D" id="3.40.50.150">
    <property type="entry name" value="Vaccinia Virus protein VP39"/>
    <property type="match status" value="1"/>
</dbReference>
<name>A0A329LZ04_9BACL</name>
<dbReference type="GO" id="GO:0032259">
    <property type="term" value="P:methylation"/>
    <property type="evidence" value="ECO:0007669"/>
    <property type="project" value="UniProtKB-KW"/>
</dbReference>
<sequence>MSRFFNDHYDALMQPLEYMGLRQMREQLLQKAKGSILEIGSGTGVNFPHYRNGERIVAIEPNRTMLEISLARAKLSNIPIEVERAGAEWLPFEDNAFDTVVGTLVLCTIPDPQKALMEIRRVSKPGAVLLLMEHVRIDRSIPGKLQDWLTPWWKRMCDGCHLNRNTAELVRQAGFQTKQVEWKFGKLLMILEAVNEK</sequence>
<feature type="domain" description="Methyltransferase type 11" evidence="1">
    <location>
        <begin position="37"/>
        <end position="130"/>
    </location>
</feature>
<proteinExistence type="predicted"/>
<dbReference type="PANTHER" id="PTHR45036">
    <property type="entry name" value="METHYLTRANSFERASE LIKE 7B"/>
    <property type="match status" value="1"/>
</dbReference>
<evidence type="ECO:0000259" key="1">
    <source>
        <dbReference type="Pfam" id="PF08241"/>
    </source>
</evidence>
<dbReference type="InterPro" id="IPR013216">
    <property type="entry name" value="Methyltransf_11"/>
</dbReference>
<dbReference type="InterPro" id="IPR052356">
    <property type="entry name" value="Thiol_S-MT"/>
</dbReference>